<feature type="domain" description="Glycosyltransferase subfamily 4-like N-terminal" evidence="3">
    <location>
        <begin position="15"/>
        <end position="178"/>
    </location>
</feature>
<evidence type="ECO:0000313" key="4">
    <source>
        <dbReference type="EMBL" id="NEU66413.1"/>
    </source>
</evidence>
<feature type="domain" description="Glycosyl transferase family 1" evidence="2">
    <location>
        <begin position="192"/>
        <end position="345"/>
    </location>
</feature>
<dbReference type="GO" id="GO:0016757">
    <property type="term" value="F:glycosyltransferase activity"/>
    <property type="evidence" value="ECO:0007669"/>
    <property type="project" value="InterPro"/>
</dbReference>
<organism evidence="4 5">
    <name type="scientific">Spirosoma agri</name>
    <dbReference type="NCBI Taxonomy" id="1987381"/>
    <lineage>
        <taxon>Bacteria</taxon>
        <taxon>Pseudomonadati</taxon>
        <taxon>Bacteroidota</taxon>
        <taxon>Cytophagia</taxon>
        <taxon>Cytophagales</taxon>
        <taxon>Cytophagaceae</taxon>
        <taxon>Spirosoma</taxon>
    </lineage>
</organism>
<dbReference type="AlphaFoldDB" id="A0A6M0IH95"/>
<dbReference type="InterPro" id="IPR001296">
    <property type="entry name" value="Glyco_trans_1"/>
</dbReference>
<evidence type="ECO:0000313" key="5">
    <source>
        <dbReference type="Proteomes" id="UP000477386"/>
    </source>
</evidence>
<dbReference type="EMBL" id="JAAGNZ010000001">
    <property type="protein sequence ID" value="NEU66413.1"/>
    <property type="molecule type" value="Genomic_DNA"/>
</dbReference>
<dbReference type="RefSeq" id="WP_164035679.1">
    <property type="nucleotide sequence ID" value="NZ_JAAGNZ010000001.1"/>
</dbReference>
<dbReference type="CDD" id="cd03809">
    <property type="entry name" value="GT4_MtfB-like"/>
    <property type="match status" value="1"/>
</dbReference>
<evidence type="ECO:0000256" key="1">
    <source>
        <dbReference type="ARBA" id="ARBA00022679"/>
    </source>
</evidence>
<dbReference type="InterPro" id="IPR028098">
    <property type="entry name" value="Glyco_trans_4-like_N"/>
</dbReference>
<keyword evidence="1 4" id="KW-0808">Transferase</keyword>
<dbReference type="PANTHER" id="PTHR46401:SF2">
    <property type="entry name" value="GLYCOSYLTRANSFERASE WBBK-RELATED"/>
    <property type="match status" value="1"/>
</dbReference>
<gene>
    <name evidence="4" type="ORF">GK091_05940</name>
</gene>
<comment type="caution">
    <text evidence="4">The sequence shown here is derived from an EMBL/GenBank/DDBJ whole genome shotgun (WGS) entry which is preliminary data.</text>
</comment>
<dbReference type="PANTHER" id="PTHR46401">
    <property type="entry name" value="GLYCOSYLTRANSFERASE WBBK-RELATED"/>
    <property type="match status" value="1"/>
</dbReference>
<protein>
    <submittedName>
        <fullName evidence="4">Glycosyltransferase family 4 protein</fullName>
    </submittedName>
</protein>
<dbReference type="SUPFAM" id="SSF53756">
    <property type="entry name" value="UDP-Glycosyltransferase/glycogen phosphorylase"/>
    <property type="match status" value="1"/>
</dbReference>
<accession>A0A6M0IH95</accession>
<dbReference type="Pfam" id="PF00534">
    <property type="entry name" value="Glycos_transf_1"/>
    <property type="match status" value="1"/>
</dbReference>
<dbReference type="Gene3D" id="3.40.50.2000">
    <property type="entry name" value="Glycogen Phosphorylase B"/>
    <property type="match status" value="2"/>
</dbReference>
<proteinExistence type="predicted"/>
<dbReference type="Proteomes" id="UP000477386">
    <property type="component" value="Unassembled WGS sequence"/>
</dbReference>
<evidence type="ECO:0000259" key="3">
    <source>
        <dbReference type="Pfam" id="PF13439"/>
    </source>
</evidence>
<dbReference type="GO" id="GO:0009103">
    <property type="term" value="P:lipopolysaccharide biosynthetic process"/>
    <property type="evidence" value="ECO:0007669"/>
    <property type="project" value="TreeGrafter"/>
</dbReference>
<name>A0A6M0IH95_9BACT</name>
<evidence type="ECO:0000259" key="2">
    <source>
        <dbReference type="Pfam" id="PF00534"/>
    </source>
</evidence>
<sequence length="367" mass="41876">MNVLFDHQCFTGLAYGGVSRYFFDLMSSFSNRSDIDFELSLLLSNNEYLNKASFSNHFRYRQLAHVRNVNRAASLLNRLYSLQRVKAGRFDIFHPTYYHRYFLNSIGKKPFVLTFYDATSERYGKQYPDLGEGLYEAKKELMQRANRIISISEFSKQEIVRFFPVDPDKISVIPLGTNFQTSSLNQVKTSIDFPYLLYVGKRGLYKNFDKFFSAIRPVLNRHPDLHIVCAGGGTFTASEQASFQAAQLADRVHFRPITDDSLFSLYQNAQAFVFPSLNEGFGIPVLEAFSAGCPAILSDRSSLPEVAREAAVYFDPEEDESMANAVERVLTDSALRKDLRQKGTERLTHFSCDQTAQQTLEVYQSLV</sequence>
<dbReference type="Pfam" id="PF13439">
    <property type="entry name" value="Glyco_transf_4"/>
    <property type="match status" value="1"/>
</dbReference>
<reference evidence="4 5" key="1">
    <citation type="submission" date="2020-02" db="EMBL/GenBank/DDBJ databases">
        <title>Draft genome sequence of two Spirosoma agri KCTC 52727 and Spirosoma terrae KCTC 52035.</title>
        <authorList>
            <person name="Rojas J."/>
            <person name="Ambika Manirajan B."/>
            <person name="Ratering S."/>
            <person name="Suarez C."/>
            <person name="Schnell S."/>
        </authorList>
    </citation>
    <scope>NUCLEOTIDE SEQUENCE [LARGE SCALE GENOMIC DNA]</scope>
    <source>
        <strain evidence="4 5">KCTC 52727</strain>
    </source>
</reference>
<keyword evidence="5" id="KW-1185">Reference proteome</keyword>